<keyword evidence="3" id="KW-1185">Reference proteome</keyword>
<evidence type="ECO:0000313" key="3">
    <source>
        <dbReference type="Proteomes" id="UP000324222"/>
    </source>
</evidence>
<dbReference type="Proteomes" id="UP000324222">
    <property type="component" value="Unassembled WGS sequence"/>
</dbReference>
<evidence type="ECO:0000256" key="1">
    <source>
        <dbReference type="SAM" id="MobiDB-lite"/>
    </source>
</evidence>
<dbReference type="AlphaFoldDB" id="A0A5B7JW76"/>
<feature type="region of interest" description="Disordered" evidence="1">
    <location>
        <begin position="1"/>
        <end position="59"/>
    </location>
</feature>
<reference evidence="2 3" key="1">
    <citation type="submission" date="2019-05" db="EMBL/GenBank/DDBJ databases">
        <title>Another draft genome of Portunus trituberculatus and its Hox gene families provides insights of decapod evolution.</title>
        <authorList>
            <person name="Jeong J.-H."/>
            <person name="Song I."/>
            <person name="Kim S."/>
            <person name="Choi T."/>
            <person name="Kim D."/>
            <person name="Ryu S."/>
            <person name="Kim W."/>
        </authorList>
    </citation>
    <scope>NUCLEOTIDE SEQUENCE [LARGE SCALE GENOMIC DNA]</scope>
    <source>
        <tissue evidence="2">Muscle</tissue>
    </source>
</reference>
<evidence type="ECO:0000313" key="2">
    <source>
        <dbReference type="EMBL" id="MPD00333.1"/>
    </source>
</evidence>
<comment type="caution">
    <text evidence="2">The sequence shown here is derived from an EMBL/GenBank/DDBJ whole genome shotgun (WGS) entry which is preliminary data.</text>
</comment>
<proteinExistence type="predicted"/>
<organism evidence="2 3">
    <name type="scientific">Portunus trituberculatus</name>
    <name type="common">Swimming crab</name>
    <name type="synonym">Neptunus trituberculatus</name>
    <dbReference type="NCBI Taxonomy" id="210409"/>
    <lineage>
        <taxon>Eukaryota</taxon>
        <taxon>Metazoa</taxon>
        <taxon>Ecdysozoa</taxon>
        <taxon>Arthropoda</taxon>
        <taxon>Crustacea</taxon>
        <taxon>Multicrustacea</taxon>
        <taxon>Malacostraca</taxon>
        <taxon>Eumalacostraca</taxon>
        <taxon>Eucarida</taxon>
        <taxon>Decapoda</taxon>
        <taxon>Pleocyemata</taxon>
        <taxon>Brachyura</taxon>
        <taxon>Eubrachyura</taxon>
        <taxon>Portunoidea</taxon>
        <taxon>Portunidae</taxon>
        <taxon>Portuninae</taxon>
        <taxon>Portunus</taxon>
    </lineage>
</organism>
<dbReference type="EMBL" id="VSRR010122428">
    <property type="protein sequence ID" value="MPD00333.1"/>
    <property type="molecule type" value="Genomic_DNA"/>
</dbReference>
<accession>A0A5B7JW76</accession>
<name>A0A5B7JW76_PORTR</name>
<gene>
    <name evidence="2" type="ORF">E2C01_095799</name>
</gene>
<protein>
    <submittedName>
        <fullName evidence="2">Uncharacterized protein</fullName>
    </submittedName>
</protein>
<sequence length="59" mass="6042">MPSAIVSCASHLENGASSGRRPTPRPPQGSARPAPPSPRRADQACAAPPRTANACDRPP</sequence>